<keyword evidence="5" id="KW-1185">Reference proteome</keyword>
<dbReference type="Gene3D" id="3.20.20.140">
    <property type="entry name" value="Metal-dependent hydrolases"/>
    <property type="match status" value="1"/>
</dbReference>
<dbReference type="GO" id="GO:0016787">
    <property type="term" value="F:hydrolase activity"/>
    <property type="evidence" value="ECO:0007669"/>
    <property type="project" value="UniProtKB-KW"/>
</dbReference>
<dbReference type="InterPro" id="IPR018228">
    <property type="entry name" value="DNase_TatD-rel_CS"/>
</dbReference>
<comment type="similarity">
    <text evidence="1">Belongs to the metallo-dependent hydrolases superfamily. TatD-type hydrolase family.</text>
</comment>
<dbReference type="PANTHER" id="PTHR46317:SF1">
    <property type="entry name" value="HYDROLASE, TATD FAMILY"/>
    <property type="match status" value="1"/>
</dbReference>
<organism evidence="4 5">
    <name type="scientific">Heyndrickxia acidicola</name>
    <dbReference type="NCBI Taxonomy" id="209389"/>
    <lineage>
        <taxon>Bacteria</taxon>
        <taxon>Bacillati</taxon>
        <taxon>Bacillota</taxon>
        <taxon>Bacilli</taxon>
        <taxon>Bacillales</taxon>
        <taxon>Bacillaceae</taxon>
        <taxon>Heyndrickxia</taxon>
    </lineage>
</organism>
<dbReference type="SUPFAM" id="SSF51556">
    <property type="entry name" value="Metallo-dependent hydrolases"/>
    <property type="match status" value="1"/>
</dbReference>
<keyword evidence="2" id="KW-0479">Metal-binding</keyword>
<keyword evidence="3 4" id="KW-0378">Hydrolase</keyword>
<dbReference type="PANTHER" id="PTHR46317">
    <property type="entry name" value="HYDROLASE OF PHP SUPERFAMILY-RELATED PROTEIN"/>
    <property type="match status" value="1"/>
</dbReference>
<evidence type="ECO:0000313" key="4">
    <source>
        <dbReference type="EMBL" id="MED1203044.1"/>
    </source>
</evidence>
<dbReference type="PIRSF" id="PIRSF005902">
    <property type="entry name" value="DNase_TatD"/>
    <property type="match status" value="1"/>
</dbReference>
<gene>
    <name evidence="4" type="ORF">P4T90_08040</name>
</gene>
<evidence type="ECO:0000256" key="3">
    <source>
        <dbReference type="ARBA" id="ARBA00022801"/>
    </source>
</evidence>
<dbReference type="RefSeq" id="WP_066266173.1">
    <property type="nucleotide sequence ID" value="NZ_JARMAB010000009.1"/>
</dbReference>
<dbReference type="InterPro" id="IPR032466">
    <property type="entry name" value="Metal_Hydrolase"/>
</dbReference>
<comment type="caution">
    <text evidence="4">The sequence shown here is derived from an EMBL/GenBank/DDBJ whole genome shotgun (WGS) entry which is preliminary data.</text>
</comment>
<evidence type="ECO:0000256" key="1">
    <source>
        <dbReference type="ARBA" id="ARBA00009275"/>
    </source>
</evidence>
<accession>A0ABU6MEF5</accession>
<dbReference type="InterPro" id="IPR001130">
    <property type="entry name" value="TatD-like"/>
</dbReference>
<dbReference type="CDD" id="cd01310">
    <property type="entry name" value="TatD_DNAse"/>
    <property type="match status" value="1"/>
</dbReference>
<name>A0ABU6MEF5_9BACI</name>
<sequence length="257" mass="29972">MRLIDAHIHLDHYTDQDAAGIIENSPFIDALISVSWDLHSCKKNFELSQRYNKVKPAFGFHPEQELPSPLQVELLLVWIAEHHKDMAAVGEIGLPYYLREQQKVTKRQYDEYLHILEMFIKSAKQWDKPVVLHAVYEDAPIVCELLEKHSVKKAHFHWFKGDKKTITRMIHNGYYISVTPDVVYEEEIQQLVHAYPLEQIMVETDGPWPFEGPFHGRMTHPAMMEESLKIIAKLKDIPVEVVAKTVLDTTKLFYQID</sequence>
<dbReference type="PROSITE" id="PS01137">
    <property type="entry name" value="TATD_1"/>
    <property type="match status" value="1"/>
</dbReference>
<dbReference type="EMBL" id="JARMAB010000009">
    <property type="protein sequence ID" value="MED1203044.1"/>
    <property type="molecule type" value="Genomic_DNA"/>
</dbReference>
<dbReference type="Pfam" id="PF01026">
    <property type="entry name" value="TatD_DNase"/>
    <property type="match status" value="1"/>
</dbReference>
<reference evidence="4 5" key="1">
    <citation type="submission" date="2023-03" db="EMBL/GenBank/DDBJ databases">
        <title>Bacillus Genome Sequencing.</title>
        <authorList>
            <person name="Dunlap C."/>
        </authorList>
    </citation>
    <scope>NUCLEOTIDE SEQUENCE [LARGE SCALE GENOMIC DNA]</scope>
    <source>
        <strain evidence="4 5">B-23453</strain>
    </source>
</reference>
<protein>
    <submittedName>
        <fullName evidence="4">TatD family hydrolase</fullName>
    </submittedName>
</protein>
<dbReference type="Proteomes" id="UP001341444">
    <property type="component" value="Unassembled WGS sequence"/>
</dbReference>
<proteinExistence type="inferred from homology"/>
<evidence type="ECO:0000256" key="2">
    <source>
        <dbReference type="ARBA" id="ARBA00022723"/>
    </source>
</evidence>
<evidence type="ECO:0000313" key="5">
    <source>
        <dbReference type="Proteomes" id="UP001341444"/>
    </source>
</evidence>